<sequence length="104" mass="11585">MLAFVSTPQERNYPSADAAPSNSADPDLNLRSRHLKNIVTQDLGWVGAFRETSLLKVRHEAPSLSVRVADPSVGYRSHGTAIPTQNDSYSLDRLFERWHAVPNL</sequence>
<proteinExistence type="predicted"/>
<reference evidence="2 3" key="1">
    <citation type="submission" date="2020-04" db="EMBL/GenBank/DDBJ databases">
        <authorList>
            <person name="Basu S."/>
            <person name="Maruthanayagam V."/>
            <person name="Chakraborty S."/>
            <person name="Pramanik A."/>
            <person name="Mukherjee J."/>
            <person name="Brink B."/>
        </authorList>
    </citation>
    <scope>NUCLEOTIDE SEQUENCE [LARGE SCALE GENOMIC DNA]</scope>
    <source>
        <strain evidence="2 3">AP17</strain>
    </source>
</reference>
<feature type="compositionally biased region" description="Low complexity" evidence="1">
    <location>
        <begin position="14"/>
        <end position="27"/>
    </location>
</feature>
<evidence type="ECO:0000313" key="3">
    <source>
        <dbReference type="Proteomes" id="UP000500857"/>
    </source>
</evidence>
<dbReference type="AlphaFoldDB" id="A0A6H1TT09"/>
<organism evidence="2 3">
    <name type="scientific">Oxynema aestuarii AP17</name>
    <dbReference type="NCBI Taxonomy" id="2064643"/>
    <lineage>
        <taxon>Bacteria</taxon>
        <taxon>Bacillati</taxon>
        <taxon>Cyanobacteriota</taxon>
        <taxon>Cyanophyceae</taxon>
        <taxon>Oscillatoriophycideae</taxon>
        <taxon>Oscillatoriales</taxon>
        <taxon>Oscillatoriaceae</taxon>
        <taxon>Oxynema</taxon>
        <taxon>Oxynema aestuarii</taxon>
    </lineage>
</organism>
<dbReference type="KEGG" id="oxy:HCG48_03355"/>
<evidence type="ECO:0000313" key="2">
    <source>
        <dbReference type="EMBL" id="QIZ69734.1"/>
    </source>
</evidence>
<dbReference type="RefSeq" id="WP_168567891.1">
    <property type="nucleotide sequence ID" value="NZ_CP051167.1"/>
</dbReference>
<gene>
    <name evidence="2" type="ORF">HCG48_03355</name>
</gene>
<dbReference type="Proteomes" id="UP000500857">
    <property type="component" value="Chromosome"/>
</dbReference>
<accession>A0A6H1TT09</accession>
<evidence type="ECO:0000256" key="1">
    <source>
        <dbReference type="SAM" id="MobiDB-lite"/>
    </source>
</evidence>
<protein>
    <submittedName>
        <fullName evidence="2">Uncharacterized protein</fullName>
    </submittedName>
</protein>
<name>A0A6H1TT09_9CYAN</name>
<feature type="compositionally biased region" description="Polar residues" evidence="1">
    <location>
        <begin position="1"/>
        <end position="12"/>
    </location>
</feature>
<dbReference type="EMBL" id="CP051167">
    <property type="protein sequence ID" value="QIZ69734.1"/>
    <property type="molecule type" value="Genomic_DNA"/>
</dbReference>
<keyword evidence="3" id="KW-1185">Reference proteome</keyword>
<feature type="region of interest" description="Disordered" evidence="1">
    <location>
        <begin position="1"/>
        <end position="27"/>
    </location>
</feature>